<dbReference type="STRING" id="856793.MICA_1497"/>
<dbReference type="InterPro" id="IPR019285">
    <property type="entry name" value="DUF2336"/>
</dbReference>
<reference evidence="1 2" key="1">
    <citation type="journal article" date="2011" name="BMC Genomics">
        <title>Genomic insights into an obligate epibiotic bacterial predator: Micavibrio aeruginosavorus ARL-13.</title>
        <authorList>
            <person name="Wang Z."/>
            <person name="Kadouri D."/>
            <person name="Wu M."/>
        </authorList>
    </citation>
    <scope>NUCLEOTIDE SEQUENCE [LARGE SCALE GENOMIC DNA]</scope>
    <source>
        <strain evidence="1 2">ARL-13</strain>
    </source>
</reference>
<organism evidence="1 2">
    <name type="scientific">Micavibrio aeruginosavorus (strain ARL-13)</name>
    <dbReference type="NCBI Taxonomy" id="856793"/>
    <lineage>
        <taxon>Bacteria</taxon>
        <taxon>Pseudomonadati</taxon>
        <taxon>Bdellovibrionota</taxon>
        <taxon>Bdellovibrionia</taxon>
        <taxon>Bdellovibrionales</taxon>
        <taxon>Pseudobdellovibrionaceae</taxon>
        <taxon>Micavibrio</taxon>
    </lineage>
</organism>
<protein>
    <recommendedName>
        <fullName evidence="3">DUF2336 domain-containing protein</fullName>
    </recommendedName>
</protein>
<dbReference type="eggNOG" id="COG5330">
    <property type="taxonomic scope" value="Bacteria"/>
</dbReference>
<evidence type="ECO:0000313" key="1">
    <source>
        <dbReference type="EMBL" id="AEP09815.1"/>
    </source>
</evidence>
<gene>
    <name evidence="1" type="ordered locus">MICA_1497</name>
</gene>
<accession>G2KNG7</accession>
<proteinExistence type="predicted"/>
<dbReference type="AlphaFoldDB" id="G2KNG7"/>
<name>G2KNG7_MICAA</name>
<dbReference type="EMBL" id="CP002382">
    <property type="protein sequence ID" value="AEP09815.1"/>
    <property type="molecule type" value="Genomic_DNA"/>
</dbReference>
<dbReference type="RefSeq" id="WP_014103038.1">
    <property type="nucleotide sequence ID" value="NC_016026.1"/>
</dbReference>
<dbReference type="KEGG" id="mai:MICA_1497"/>
<dbReference type="OrthoDB" id="7888976at2"/>
<sequence length="377" mass="41657">MDSRLFEKSPKVAPLLVRLYDSHKLYELATDDTPLARAELTSAVAELLEAELAPREKELISDVLISLMRQAEKDLREALSERLSVIDTVPLRVALHLANDDISVAAPVLKKSNVLSDMDLLYIIKAKTSAYWQAIAGRRGMSEQLINVLADTRDFPTAGVLVRNNAIQLPVHAMSVIGEMVPDHEDLAKPLLMRQELPEDIARRLYSVVGAELKHYIRDYFGAFAGPAADAVDDVMLEFGEAIASATRPVDMPAFMPGASMIAAAKAYKEKGRLSVNTMMDTLQRGQYASFIAMFAEYSGMDVRTIHDMISESGGHRLAVACKALGVQKTDMTRFYMLTQRVRSADRIIDQSELLSAIRAYDKVTVTSAQGMMGMSR</sequence>
<dbReference type="Proteomes" id="UP000009286">
    <property type="component" value="Chromosome"/>
</dbReference>
<dbReference type="HOGENOM" id="CLU_056688_1_0_5"/>
<dbReference type="Pfam" id="PF10098">
    <property type="entry name" value="DUF2336"/>
    <property type="match status" value="1"/>
</dbReference>
<evidence type="ECO:0008006" key="3">
    <source>
        <dbReference type="Google" id="ProtNLM"/>
    </source>
</evidence>
<evidence type="ECO:0000313" key="2">
    <source>
        <dbReference type="Proteomes" id="UP000009286"/>
    </source>
</evidence>
<keyword evidence="2" id="KW-1185">Reference proteome</keyword>